<evidence type="ECO:0000259" key="1">
    <source>
        <dbReference type="Pfam" id="PF13612"/>
    </source>
</evidence>
<dbReference type="Pfam" id="PF13612">
    <property type="entry name" value="DDE_Tnp_1_3"/>
    <property type="match status" value="1"/>
</dbReference>
<sequence>MWWFYVFKLYLMVNDQGGIILIKVTTANVDDRKPVSEMVDELWACLHGDEGYLSDPLERELVDKGVTLITGMKKT</sequence>
<feature type="domain" description="Transposase DDE" evidence="1">
    <location>
        <begin position="2"/>
        <end position="74"/>
    </location>
</feature>
<dbReference type="InterPro" id="IPR025668">
    <property type="entry name" value="Tnp_DDE_dom"/>
</dbReference>
<evidence type="ECO:0000313" key="3">
    <source>
        <dbReference type="Proteomes" id="UP000219020"/>
    </source>
</evidence>
<protein>
    <submittedName>
        <fullName evidence="2">Mobile element protein</fullName>
    </submittedName>
</protein>
<comment type="caution">
    <text evidence="2">The sequence shown here is derived from an EMBL/GenBank/DDBJ whole genome shotgun (WGS) entry which is preliminary data.</text>
</comment>
<keyword evidence="3" id="KW-1185">Reference proteome</keyword>
<name>A0A2A5T5P0_9GAMM</name>
<proteinExistence type="predicted"/>
<gene>
    <name evidence="2" type="ORF">BTN49_0424</name>
</gene>
<dbReference type="Proteomes" id="UP000219020">
    <property type="component" value="Unassembled WGS sequence"/>
</dbReference>
<evidence type="ECO:0000313" key="2">
    <source>
        <dbReference type="EMBL" id="PCS23456.1"/>
    </source>
</evidence>
<reference evidence="3" key="1">
    <citation type="submission" date="2017-04" db="EMBL/GenBank/DDBJ databases">
        <title>Genome evolution of the luminous symbionts of deep sea anglerfish.</title>
        <authorList>
            <person name="Hendry T.A."/>
        </authorList>
    </citation>
    <scope>NUCLEOTIDE SEQUENCE [LARGE SCALE GENOMIC DNA]</scope>
</reference>
<dbReference type="EMBL" id="NBYY01000009">
    <property type="protein sequence ID" value="PCS23456.1"/>
    <property type="molecule type" value="Genomic_DNA"/>
</dbReference>
<organism evidence="2 3">
    <name type="scientific">Candidatus Enterovibrio escicola</name>
    <dbReference type="NCBI Taxonomy" id="1927127"/>
    <lineage>
        <taxon>Bacteria</taxon>
        <taxon>Pseudomonadati</taxon>
        <taxon>Pseudomonadota</taxon>
        <taxon>Gammaproteobacteria</taxon>
        <taxon>Vibrionales</taxon>
        <taxon>Vibrionaceae</taxon>
        <taxon>Enterovibrio</taxon>
    </lineage>
</organism>
<accession>A0A2A5T5P0</accession>
<dbReference type="AlphaFoldDB" id="A0A2A5T5P0"/>